<keyword evidence="1" id="KW-0732">Signal</keyword>
<dbReference type="EMBL" id="JASNQZ010000003">
    <property type="protein sequence ID" value="KAL0959348.1"/>
    <property type="molecule type" value="Genomic_DNA"/>
</dbReference>
<gene>
    <name evidence="3" type="ORF">HGRIS_014605</name>
</gene>
<evidence type="ECO:0000256" key="1">
    <source>
        <dbReference type="SAM" id="SignalP"/>
    </source>
</evidence>
<feature type="domain" description="DUF5648" evidence="2">
    <location>
        <begin position="37"/>
        <end position="172"/>
    </location>
</feature>
<proteinExistence type="predicted"/>
<keyword evidence="4" id="KW-1185">Reference proteome</keyword>
<dbReference type="Proteomes" id="UP001556367">
    <property type="component" value="Unassembled WGS sequence"/>
</dbReference>
<name>A0ABR3JVR8_9AGAR</name>
<feature type="signal peptide" evidence="1">
    <location>
        <begin position="1"/>
        <end position="19"/>
    </location>
</feature>
<organism evidence="3 4">
    <name type="scientific">Hohenbuehelia grisea</name>
    <dbReference type="NCBI Taxonomy" id="104357"/>
    <lineage>
        <taxon>Eukaryota</taxon>
        <taxon>Fungi</taxon>
        <taxon>Dikarya</taxon>
        <taxon>Basidiomycota</taxon>
        <taxon>Agaricomycotina</taxon>
        <taxon>Agaricomycetes</taxon>
        <taxon>Agaricomycetidae</taxon>
        <taxon>Agaricales</taxon>
        <taxon>Pleurotineae</taxon>
        <taxon>Pleurotaceae</taxon>
        <taxon>Hohenbuehelia</taxon>
    </lineage>
</organism>
<evidence type="ECO:0000313" key="3">
    <source>
        <dbReference type="EMBL" id="KAL0959348.1"/>
    </source>
</evidence>
<dbReference type="InterPro" id="IPR043708">
    <property type="entry name" value="DUF5648"/>
</dbReference>
<protein>
    <recommendedName>
        <fullName evidence="2">DUF5648 domain-containing protein</fullName>
    </recommendedName>
</protein>
<dbReference type="Pfam" id="PF18885">
    <property type="entry name" value="DUF5648"/>
    <property type="match status" value="1"/>
</dbReference>
<accession>A0ABR3JVR8</accession>
<evidence type="ECO:0000313" key="4">
    <source>
        <dbReference type="Proteomes" id="UP001556367"/>
    </source>
</evidence>
<comment type="caution">
    <text evidence="3">The sequence shown here is derived from an EMBL/GenBank/DDBJ whole genome shotgun (WGS) entry which is preliminary data.</text>
</comment>
<reference evidence="4" key="1">
    <citation type="submission" date="2024-06" db="EMBL/GenBank/DDBJ databases">
        <title>Multi-omics analyses provide insights into the biosynthesis of the anticancer antibiotic pleurotin in Hohenbuehelia grisea.</title>
        <authorList>
            <person name="Weaver J.A."/>
            <person name="Alberti F."/>
        </authorList>
    </citation>
    <scope>NUCLEOTIDE SEQUENCE [LARGE SCALE GENOMIC DNA]</scope>
    <source>
        <strain evidence="4">T-177</strain>
    </source>
</reference>
<sequence>MKFTFALLALAVLVAPAAAAPTDPPPPDCPPGSQTTLYRLWNNGINDHFFTTDPAEVKEYSGLGYVQENIPSIRIYKSPAYGTVPFQRVYSAHAKDHLYTNDDDEVRFSQSMGYKPKSSIGFILPQPCRGSKPLHRLWNEQTLNHFYTADVPERDKFVSQNGYKYEGVVAHVL</sequence>
<feature type="chain" id="PRO_5045045037" description="DUF5648 domain-containing protein" evidence="1">
    <location>
        <begin position="20"/>
        <end position="173"/>
    </location>
</feature>
<evidence type="ECO:0000259" key="2">
    <source>
        <dbReference type="Pfam" id="PF18885"/>
    </source>
</evidence>